<feature type="transmembrane region" description="Helical" evidence="1">
    <location>
        <begin position="110"/>
        <end position="132"/>
    </location>
</feature>
<feature type="transmembrane region" description="Helical" evidence="1">
    <location>
        <begin position="59"/>
        <end position="80"/>
    </location>
</feature>
<keyword evidence="1" id="KW-0812">Transmembrane</keyword>
<keyword evidence="1" id="KW-0472">Membrane</keyword>
<reference evidence="2 3" key="1">
    <citation type="submission" date="2019-12" db="EMBL/GenBank/DDBJ databases">
        <authorList>
            <person name="Floudas D."/>
            <person name="Bentzer J."/>
            <person name="Ahren D."/>
            <person name="Johansson T."/>
            <person name="Persson P."/>
            <person name="Tunlid A."/>
        </authorList>
    </citation>
    <scope>NUCLEOTIDE SEQUENCE [LARGE SCALE GENOMIC DNA]</scope>
    <source>
        <strain evidence="2 3">CBS 102.39</strain>
    </source>
</reference>
<sequence>MSSESIELPSESIQKATIFASLNSSLLFIFLTGFCVGVYGWTVHLYISRSRNTHLHKSTIVGCLTSLCATVIYACFAQWYNLSTVFGQQASTRLELYALSFFGPQNVPQWMPMLSNISNDVGFLIADGLMIWRCYHICGRSAWYIFLPLVFYLAEISLALIENVVYALLGYKTDYKTTKHAKLFDDLDASLAFVTASTSLLTTYTIARQIYIATAQNQRSRKRYSQIIEIVVHSSVFYSLALLAMAICNLFLYSHDKYTSARAGVLIRYLSVLAIVATVLSPTLMVARLTVASRAEEDHDETISLHHLDVSTEDVEVADSYASDNEVSDGYEEEDESRTELRTFFVTGGYK</sequence>
<dbReference type="AlphaFoldDB" id="A0A8H4R0H5"/>
<feature type="transmembrane region" description="Helical" evidence="1">
    <location>
        <begin position="189"/>
        <end position="207"/>
    </location>
</feature>
<evidence type="ECO:0000313" key="3">
    <source>
        <dbReference type="Proteomes" id="UP000521872"/>
    </source>
</evidence>
<accession>A0A8H4R0H5</accession>
<comment type="caution">
    <text evidence="2">The sequence shown here is derived from an EMBL/GenBank/DDBJ whole genome shotgun (WGS) entry which is preliminary data.</text>
</comment>
<organism evidence="2 3">
    <name type="scientific">Agrocybe pediades</name>
    <dbReference type="NCBI Taxonomy" id="84607"/>
    <lineage>
        <taxon>Eukaryota</taxon>
        <taxon>Fungi</taxon>
        <taxon>Dikarya</taxon>
        <taxon>Basidiomycota</taxon>
        <taxon>Agaricomycotina</taxon>
        <taxon>Agaricomycetes</taxon>
        <taxon>Agaricomycetidae</taxon>
        <taxon>Agaricales</taxon>
        <taxon>Agaricineae</taxon>
        <taxon>Strophariaceae</taxon>
        <taxon>Agrocybe</taxon>
    </lineage>
</organism>
<feature type="transmembrane region" description="Helical" evidence="1">
    <location>
        <begin position="26"/>
        <end position="47"/>
    </location>
</feature>
<feature type="transmembrane region" description="Helical" evidence="1">
    <location>
        <begin position="227"/>
        <end position="253"/>
    </location>
</feature>
<name>A0A8H4R0H5_9AGAR</name>
<dbReference type="Proteomes" id="UP000521872">
    <property type="component" value="Unassembled WGS sequence"/>
</dbReference>
<protein>
    <submittedName>
        <fullName evidence="2">Uncharacterized protein</fullName>
    </submittedName>
</protein>
<dbReference type="EMBL" id="JAACJL010000015">
    <property type="protein sequence ID" value="KAF4621080.1"/>
    <property type="molecule type" value="Genomic_DNA"/>
</dbReference>
<proteinExistence type="predicted"/>
<feature type="transmembrane region" description="Helical" evidence="1">
    <location>
        <begin position="144"/>
        <end position="169"/>
    </location>
</feature>
<evidence type="ECO:0000256" key="1">
    <source>
        <dbReference type="SAM" id="Phobius"/>
    </source>
</evidence>
<evidence type="ECO:0000313" key="2">
    <source>
        <dbReference type="EMBL" id="KAF4621080.1"/>
    </source>
</evidence>
<keyword evidence="1" id="KW-1133">Transmembrane helix</keyword>
<keyword evidence="3" id="KW-1185">Reference proteome</keyword>
<feature type="transmembrane region" description="Helical" evidence="1">
    <location>
        <begin position="265"/>
        <end position="287"/>
    </location>
</feature>
<gene>
    <name evidence="2" type="ORF">D9613_000389</name>
</gene>